<feature type="signal peptide" evidence="1">
    <location>
        <begin position="1"/>
        <end position="19"/>
    </location>
</feature>
<feature type="domain" description="SecDF P1 head subdomain" evidence="2">
    <location>
        <begin position="31"/>
        <end position="112"/>
    </location>
</feature>
<dbReference type="Gene3D" id="3.30.1360.200">
    <property type="match status" value="1"/>
</dbReference>
<dbReference type="Pfam" id="PF22599">
    <property type="entry name" value="SecDF_P1_head"/>
    <property type="match status" value="1"/>
</dbReference>
<evidence type="ECO:0000256" key="1">
    <source>
        <dbReference type="SAM" id="SignalP"/>
    </source>
</evidence>
<organism evidence="3 4">
    <name type="scientific">Alterirhizorhabdus solaris</name>
    <dbReference type="NCBI Taxonomy" id="2529389"/>
    <lineage>
        <taxon>Bacteria</taxon>
        <taxon>Pseudomonadati</taxon>
        <taxon>Pseudomonadota</taxon>
        <taxon>Alphaproteobacteria</taxon>
        <taxon>Sphingomonadales</taxon>
        <taxon>Rhizorhabdaceae</taxon>
        <taxon>Alterirhizorhabdus</taxon>
    </lineage>
</organism>
<keyword evidence="4" id="KW-1185">Reference proteome</keyword>
<accession>A0A558QWT7</accession>
<dbReference type="EMBL" id="VNIM01000083">
    <property type="protein sequence ID" value="TVV71610.1"/>
    <property type="molecule type" value="Genomic_DNA"/>
</dbReference>
<dbReference type="InterPro" id="IPR054384">
    <property type="entry name" value="SecDF_P1_head"/>
</dbReference>
<dbReference type="AlphaFoldDB" id="A0A558QWT7"/>
<reference evidence="3 4" key="1">
    <citation type="submission" date="2019-07" db="EMBL/GenBank/DDBJ databases">
        <title>Sphingomonas solaris sp. nov., isolated from a solar panel from Boston, Massachusetts.</title>
        <authorList>
            <person name="Tanner K."/>
            <person name="Pascual J."/>
            <person name="Mancuso C."/>
            <person name="Pereto J."/>
            <person name="Khalil A."/>
            <person name="Vilanova C."/>
        </authorList>
    </citation>
    <scope>NUCLEOTIDE SEQUENCE [LARGE SCALE GENOMIC DNA]</scope>
    <source>
        <strain evidence="3 4">R4DWN</strain>
    </source>
</reference>
<dbReference type="Proteomes" id="UP000318681">
    <property type="component" value="Unassembled WGS sequence"/>
</dbReference>
<name>A0A558QWT7_9SPHN</name>
<comment type="caution">
    <text evidence="3">The sequence shown here is derived from an EMBL/GenBank/DDBJ whole genome shotgun (WGS) entry which is preliminary data.</text>
</comment>
<evidence type="ECO:0000259" key="2">
    <source>
        <dbReference type="Pfam" id="PF22599"/>
    </source>
</evidence>
<feature type="chain" id="PRO_5022234447" description="SecDF P1 head subdomain domain-containing protein" evidence="1">
    <location>
        <begin position="20"/>
        <end position="125"/>
    </location>
</feature>
<proteinExistence type="predicted"/>
<sequence>MLPLAAFALAAAAPVVAPAAFTIGGEPFAQADILDARAMPDVDGSAAIMLTFSPAAAKRLARVTATGIGKPLPVALDGKVLVAPMIEAPIDGGVIEMAGHFALPEAEALAKRISGKDPLPDSLDQ</sequence>
<evidence type="ECO:0000313" key="3">
    <source>
        <dbReference type="EMBL" id="TVV71610.1"/>
    </source>
</evidence>
<keyword evidence="1" id="KW-0732">Signal</keyword>
<evidence type="ECO:0000313" key="4">
    <source>
        <dbReference type="Proteomes" id="UP000318681"/>
    </source>
</evidence>
<dbReference type="OrthoDB" id="7569013at2"/>
<gene>
    <name evidence="3" type="ORF">FOY91_16365</name>
</gene>
<protein>
    <recommendedName>
        <fullName evidence="2">SecDF P1 head subdomain domain-containing protein</fullName>
    </recommendedName>
</protein>